<keyword evidence="10" id="KW-1185">Reference proteome</keyword>
<evidence type="ECO:0000256" key="6">
    <source>
        <dbReference type="ARBA" id="ARBA00022694"/>
    </source>
</evidence>
<dbReference type="PANTHER" id="PTHR23245:SF43">
    <property type="entry name" value="TRNA (GUANINE(37)-N1)-METHYLTRANSFERASE 2"/>
    <property type="match status" value="1"/>
</dbReference>
<dbReference type="GO" id="GO:0052906">
    <property type="term" value="F:tRNA (guanine(37)-N1)-methyltransferase activity"/>
    <property type="evidence" value="ECO:0007669"/>
    <property type="project" value="UniProtKB-EC"/>
</dbReference>
<dbReference type="Pfam" id="PF25133">
    <property type="entry name" value="TYW2_N_2"/>
    <property type="match status" value="1"/>
</dbReference>
<dbReference type="GO" id="GO:0002939">
    <property type="term" value="P:tRNA N1-guanine methylation"/>
    <property type="evidence" value="ECO:0007669"/>
    <property type="project" value="TreeGrafter"/>
</dbReference>
<keyword evidence="3" id="KW-0489">Methyltransferase</keyword>
<evidence type="ECO:0000256" key="4">
    <source>
        <dbReference type="ARBA" id="ARBA00022679"/>
    </source>
</evidence>
<comment type="caution">
    <text evidence="9">The sequence shown here is derived from an EMBL/GenBank/DDBJ whole genome shotgun (WGS) entry which is preliminary data.</text>
</comment>
<protein>
    <recommendedName>
        <fullName evidence="8">SAM-dependent methyltransferase TRM5/TYW2-type domain-containing protein</fullName>
    </recommendedName>
</protein>
<dbReference type="AlphaFoldDB" id="A0A177AVT7"/>
<dbReference type="InterPro" id="IPR029063">
    <property type="entry name" value="SAM-dependent_MTases_sf"/>
</dbReference>
<dbReference type="FunFam" id="3.30.300.110:FF:000001">
    <property type="entry name" value="tRNA (guanine(37)-N1)-methyltransferase"/>
    <property type="match status" value="1"/>
</dbReference>
<dbReference type="EMBL" id="LWCA01001346">
    <property type="protein sequence ID" value="OAF65324.1"/>
    <property type="molecule type" value="Genomic_DNA"/>
</dbReference>
<keyword evidence="6" id="KW-0819">tRNA processing</keyword>
<keyword evidence="2" id="KW-0963">Cytoplasm</keyword>
<dbReference type="InterPro" id="IPR056743">
    <property type="entry name" value="TRM5-TYW2-like_MTfase"/>
</dbReference>
<organism evidence="9 10">
    <name type="scientific">Intoshia linei</name>
    <dbReference type="NCBI Taxonomy" id="1819745"/>
    <lineage>
        <taxon>Eukaryota</taxon>
        <taxon>Metazoa</taxon>
        <taxon>Spiralia</taxon>
        <taxon>Lophotrochozoa</taxon>
        <taxon>Mesozoa</taxon>
        <taxon>Orthonectida</taxon>
        <taxon>Rhopaluridae</taxon>
        <taxon>Intoshia</taxon>
    </lineage>
</organism>
<sequence length="623" mass="72475">MSSVTKAKNPTQIYVVNKFYQLLKERLNGIKKVNQTDFDTIVTLKCIPVRKTELHEWLQRNGSKILRLPNFINSFDSKIITQDLFLSHLERNGKKFNEIKTILESIDDLKDSNMKDEHNSHLDNASLGDIGRDEISKLNQKNSNKYKDLINQTKSLNKRCTDSYLFKGMGLNETDNSKKMKINGNQDNVLQNSDDSSIETEMQSASKNEYDCFVEQYLDYKFFVLDGHFELYQNYPDAWNLTPFTKKHTNKLLRPNTPNTRHLTLHSVFIDSNLNEPHLYINVLLGYFNLSYKNILSIVLDGRCKSPVAYTRVGDILHVNLSQEQMKYSEMIGKILNDRIPGIQSVVAKCDSITNKFRTSNLIPISGVADLITVINTYGIKMALNYRTVFYNSRLAGEHYRLAEVFDASDVVYDLFAGIGPFVMHIAKFNKCNEIYANELNEEAYKYLKMNCDKAKKLFIGDLRYFNLDAQHFIPNIIFEIYKTATEFKICPKKLRFNFIMNLPETSVNFLYFFKNTIPLNPNDFVHDLHFRMFMYFFHVKTDIEGKVHKNDEIKTSIFEKICDSLYKNKRDYVVEILNVIQETLNVRLIRGVAPAKDMYLAEFKLSALYCIGKKDDNIKFLD</sequence>
<accession>A0A177AVT7</accession>
<evidence type="ECO:0000256" key="2">
    <source>
        <dbReference type="ARBA" id="ARBA00022490"/>
    </source>
</evidence>
<evidence type="ECO:0000256" key="3">
    <source>
        <dbReference type="ARBA" id="ARBA00022603"/>
    </source>
</evidence>
<evidence type="ECO:0000256" key="7">
    <source>
        <dbReference type="ARBA" id="ARBA00047783"/>
    </source>
</evidence>
<keyword evidence="5" id="KW-0949">S-adenosyl-L-methionine</keyword>
<comment type="similarity">
    <text evidence="1">Belongs to the class I-like SAM-binding methyltransferase superfamily. TRM5/TYW2 family.</text>
</comment>
<feature type="domain" description="SAM-dependent methyltransferase TRM5/TYW2-type" evidence="8">
    <location>
        <begin position="310"/>
        <end position="608"/>
    </location>
</feature>
<gene>
    <name evidence="9" type="ORF">A3Q56_06970</name>
</gene>
<dbReference type="PANTHER" id="PTHR23245">
    <property type="entry name" value="TRNA METHYLTRANSFERASE"/>
    <property type="match status" value="1"/>
</dbReference>
<proteinExistence type="inferred from homology"/>
<dbReference type="Gene3D" id="3.30.300.110">
    <property type="entry name" value="Met-10+ protein-like domains"/>
    <property type="match status" value="1"/>
</dbReference>
<evidence type="ECO:0000313" key="10">
    <source>
        <dbReference type="Proteomes" id="UP000078046"/>
    </source>
</evidence>
<dbReference type="InterPro" id="IPR030382">
    <property type="entry name" value="MeTrfase_TRM5/TYW2"/>
</dbReference>
<reference evidence="9 10" key="1">
    <citation type="submission" date="2016-04" db="EMBL/GenBank/DDBJ databases">
        <title>The genome of Intoshia linei affirms orthonectids as highly simplified spiralians.</title>
        <authorList>
            <person name="Mikhailov K.V."/>
            <person name="Slusarev G.S."/>
            <person name="Nikitin M.A."/>
            <person name="Logacheva M.D."/>
            <person name="Penin A."/>
            <person name="Aleoshin V."/>
            <person name="Panchin Y.V."/>
        </authorList>
    </citation>
    <scope>NUCLEOTIDE SEQUENCE [LARGE SCALE GENOMIC DNA]</scope>
    <source>
        <strain evidence="9">Intl2013</strain>
        <tissue evidence="9">Whole animal</tissue>
    </source>
</reference>
<keyword evidence="4" id="KW-0808">Transferase</keyword>
<name>A0A177AVT7_9BILA</name>
<dbReference type="Pfam" id="PF02475">
    <property type="entry name" value="TRM5-TYW2_MTfase"/>
    <property type="match status" value="1"/>
</dbReference>
<dbReference type="CDD" id="cd02440">
    <property type="entry name" value="AdoMet_MTases"/>
    <property type="match status" value="1"/>
</dbReference>
<dbReference type="GO" id="GO:0070901">
    <property type="term" value="P:mitochondrial tRNA methylation"/>
    <property type="evidence" value="ECO:0007669"/>
    <property type="project" value="UniProtKB-ARBA"/>
</dbReference>
<dbReference type="OrthoDB" id="408788at2759"/>
<dbReference type="Gene3D" id="3.40.50.150">
    <property type="entry name" value="Vaccinia Virus protein VP39"/>
    <property type="match status" value="1"/>
</dbReference>
<evidence type="ECO:0000256" key="1">
    <source>
        <dbReference type="ARBA" id="ARBA00009775"/>
    </source>
</evidence>
<evidence type="ECO:0000256" key="5">
    <source>
        <dbReference type="ARBA" id="ARBA00022691"/>
    </source>
</evidence>
<dbReference type="GO" id="GO:0005739">
    <property type="term" value="C:mitochondrion"/>
    <property type="evidence" value="ECO:0007669"/>
    <property type="project" value="GOC"/>
</dbReference>
<comment type="catalytic activity">
    <reaction evidence="7">
        <text>guanosine(37) in tRNA + S-adenosyl-L-methionine = N(1)-methylguanosine(37) in tRNA + S-adenosyl-L-homocysteine + H(+)</text>
        <dbReference type="Rhea" id="RHEA:36899"/>
        <dbReference type="Rhea" id="RHEA-COMP:10145"/>
        <dbReference type="Rhea" id="RHEA-COMP:10147"/>
        <dbReference type="ChEBI" id="CHEBI:15378"/>
        <dbReference type="ChEBI" id="CHEBI:57856"/>
        <dbReference type="ChEBI" id="CHEBI:59789"/>
        <dbReference type="ChEBI" id="CHEBI:73542"/>
        <dbReference type="ChEBI" id="CHEBI:74269"/>
        <dbReference type="EC" id="2.1.1.228"/>
    </reaction>
</comment>
<evidence type="ECO:0000259" key="8">
    <source>
        <dbReference type="PROSITE" id="PS51684"/>
    </source>
</evidence>
<dbReference type="SUPFAM" id="SSF53335">
    <property type="entry name" value="S-adenosyl-L-methionine-dependent methyltransferases"/>
    <property type="match status" value="1"/>
</dbReference>
<dbReference type="PROSITE" id="PS51684">
    <property type="entry name" value="SAM_MT_TRM5_TYW2"/>
    <property type="match status" value="1"/>
</dbReference>
<dbReference type="Proteomes" id="UP000078046">
    <property type="component" value="Unassembled WGS sequence"/>
</dbReference>
<evidence type="ECO:0000313" key="9">
    <source>
        <dbReference type="EMBL" id="OAF65324.1"/>
    </source>
</evidence>
<dbReference type="InterPro" id="IPR056744">
    <property type="entry name" value="TRM5/TYW2-like_N"/>
</dbReference>